<feature type="domain" description="PA14" evidence="5">
    <location>
        <begin position="279"/>
        <end position="415"/>
    </location>
</feature>
<feature type="signal peptide" evidence="3">
    <location>
        <begin position="1"/>
        <end position="20"/>
    </location>
</feature>
<evidence type="ECO:0000259" key="4">
    <source>
        <dbReference type="PROSITE" id="PS50853"/>
    </source>
</evidence>
<dbReference type="PANTHER" id="PTHR13817">
    <property type="entry name" value="TITIN"/>
    <property type="match status" value="1"/>
</dbReference>
<feature type="domain" description="Fibronectin type-III" evidence="4">
    <location>
        <begin position="122"/>
        <end position="217"/>
    </location>
</feature>
<feature type="domain" description="Fibronectin type-III" evidence="4">
    <location>
        <begin position="2388"/>
        <end position="2490"/>
    </location>
</feature>
<dbReference type="Gene3D" id="2.60.40.10">
    <property type="entry name" value="Immunoglobulins"/>
    <property type="match status" value="27"/>
</dbReference>
<dbReference type="RefSeq" id="XP_002777236.1">
    <property type="nucleotide sequence ID" value="XM_002777190.1"/>
</dbReference>
<dbReference type="InterPro" id="IPR013783">
    <property type="entry name" value="Ig-like_fold"/>
</dbReference>
<feature type="domain" description="Fibronectin type-III" evidence="4">
    <location>
        <begin position="4932"/>
        <end position="5027"/>
    </location>
</feature>
<feature type="domain" description="Fibronectin type-III" evidence="4">
    <location>
        <begin position="5566"/>
        <end position="5659"/>
    </location>
</feature>
<feature type="domain" description="Fibronectin type-III" evidence="4">
    <location>
        <begin position="4731"/>
        <end position="4819"/>
    </location>
</feature>
<dbReference type="GeneID" id="9065138"/>
<organism evidence="7">
    <name type="scientific">Perkinsus marinus (strain ATCC 50983 / TXsc)</name>
    <dbReference type="NCBI Taxonomy" id="423536"/>
    <lineage>
        <taxon>Eukaryota</taxon>
        <taxon>Sar</taxon>
        <taxon>Alveolata</taxon>
        <taxon>Perkinsozoa</taxon>
        <taxon>Perkinsea</taxon>
        <taxon>Perkinsida</taxon>
        <taxon>Perkinsidae</taxon>
        <taxon>Perkinsus</taxon>
    </lineage>
</organism>
<dbReference type="PANTHER" id="PTHR13817:SF73">
    <property type="entry name" value="FIBRONECTIN TYPE-III DOMAIN-CONTAINING PROTEIN"/>
    <property type="match status" value="1"/>
</dbReference>
<feature type="domain" description="Fibronectin type-III" evidence="4">
    <location>
        <begin position="1977"/>
        <end position="2086"/>
    </location>
</feature>
<evidence type="ECO:0000313" key="7">
    <source>
        <dbReference type="Proteomes" id="UP000007800"/>
    </source>
</evidence>
<dbReference type="OrthoDB" id="504170at2759"/>
<gene>
    <name evidence="6" type="ORF">Pmar_PMAR021701</name>
</gene>
<dbReference type="PROSITE" id="PS50194">
    <property type="entry name" value="FILAMIN_REPEAT"/>
    <property type="match status" value="3"/>
</dbReference>
<feature type="repeat" description="Filamin" evidence="2">
    <location>
        <begin position="1155"/>
        <end position="1281"/>
    </location>
</feature>
<dbReference type="CDD" id="cd00063">
    <property type="entry name" value="FN3"/>
    <property type="match status" value="20"/>
</dbReference>
<dbReference type="SMART" id="SM00758">
    <property type="entry name" value="PA14"/>
    <property type="match status" value="3"/>
</dbReference>
<feature type="domain" description="Fibronectin type-III" evidence="4">
    <location>
        <begin position="2277"/>
        <end position="2373"/>
    </location>
</feature>
<evidence type="ECO:0000256" key="1">
    <source>
        <dbReference type="ARBA" id="ARBA00022737"/>
    </source>
</evidence>
<feature type="domain" description="PA14" evidence="5">
    <location>
        <begin position="982"/>
        <end position="1137"/>
    </location>
</feature>
<dbReference type="InterPro" id="IPR014756">
    <property type="entry name" value="Ig_E-set"/>
</dbReference>
<dbReference type="InterPro" id="IPR003961">
    <property type="entry name" value="FN3_dom"/>
</dbReference>
<dbReference type="Pfam" id="PF00630">
    <property type="entry name" value="Filamin"/>
    <property type="match status" value="1"/>
</dbReference>
<dbReference type="InParanoid" id="C5L2F8"/>
<reference evidence="6 7" key="1">
    <citation type="submission" date="2008-07" db="EMBL/GenBank/DDBJ databases">
        <authorList>
            <person name="El-Sayed N."/>
            <person name="Caler E."/>
            <person name="Inman J."/>
            <person name="Amedeo P."/>
            <person name="Hass B."/>
            <person name="Wortman J."/>
        </authorList>
    </citation>
    <scope>NUCLEOTIDE SEQUENCE [LARGE SCALE GENOMIC DNA]</scope>
    <source>
        <strain evidence="7">ATCC 50983 / TXsc</strain>
    </source>
</reference>
<feature type="repeat" description="Filamin" evidence="2">
    <location>
        <begin position="634"/>
        <end position="668"/>
    </location>
</feature>
<feature type="domain" description="Fibronectin type-III" evidence="4">
    <location>
        <begin position="2087"/>
        <end position="2181"/>
    </location>
</feature>
<sequence length="6840" mass="730484">MIKSIGRVVVLIYALRAVEAQTIGKCSPPVLVNSTAGVIEVKVDPIPTGSPTACRIYQDDCAGGSAFTMILDAPCGNTVTSTGLTPDVTCRYYCEGTASAGSVVGEASDIVTYAAAGLPVWTVQNTVFTKYDYDCIKLSWSAPDPQGSPITCYSVTRDMDADGNFIVVLPCVPNPNLYSQVFCGLSSPISYRFRVYATNRVGTSIIPSEVTVMLKNVFAVPESTVTSYANVVQAGISNQVVVQAVDPLSGANELTGFSGTQYGSRLLVLRLLNPSKLDEVTKTIEAQYWDNQWLYGVPHETKQQPDMILDWERGDLTGYAADFVSVRWTGFIQSEFSEDYTFYVDADDNARLWVDDVLLFDKWNICCGGFWGKALLTAGGYHYIRLEYRELTGEAHMRLYWSSFSQVKEPIPSSRMFRAPAITGMPIAIEVTVGDLLPRNCFAYGDQLTETTAGFPSVFYIQAQDTEGNNMTDSNGAVFVVDLVDSGSTISVVSTPLDESVGLYAVHYLLTKVGTYTVTIKSSGVEIGNSGGALVVSPGPPAASTTVVSDGLAGPIDFMAGVPKVVKVTVKDVYGNLVVERSQESSFSLSLNCEWKNYSVTSSLTLLDDTPQLTADFGRYFELSLPARATMTTGVYELTFTSLRAGNNRLHVRLDGEHILGSPYDIVGEANSASPFGPTSVLQSVDPPSTVQAGVSVNVMLQLRDTFGNIITQPKAGVGVTVSIGPAPYDYGLCLHELSGAFRCIITPRLAGSGRFLSVRVDKIDVSRQQALNTSAQLVQGPFQVEVLPGSVDPKNCELFYVKKMYVAGTYEPALLVLRDNYTNNLLSGTASVVASLNGQSLNSSSNGNGTYTLMLGAPTVGRRVLLIVTVNGQEIMNSANLTVAGVNIVPAFANQNGTQCDIPQTYIAGEWSVWKCYPSDFWRNHINATDVHLIAEYSPLFATTTPVLRLNGSYETTRSGDYVFNTTLEAAGFYSIVVDLGQPGGLLGEYFRATGLQSLVALTSDRRHYNDQVFPYTRQEVVDLAWEGVAPYDDMPRDYWSARWTGWLLPNATGTFKIYVDADYAARLKVNHVTLVDKWELADIDGLAVYAWGSIYLTENEPVPVELLYQHSTSGAFVTLSWSGVDFPKHPIPAKYLLGPLNVLATDQRTVVVAPGLAWANSTAAGAGLSQMTAGMINTFTMQTIDKFGNTRSTADDPVQAECWDTSVVNELATCRFRVFVEETGSSANFVYGNFTYSSGGRYVVSISPRKAGQWNMRVQVWVDQKRWEDIVNSPFSVVVSPSTVVGSNTLIEGSAQTECFAGREACFNVTMRDSFLNNVYGFIAEGAEDVEEDPPTTNLGPMTKYWGLGMWQYCYVQTTATQVWTGLIVMVRGTNISLNITVKAAPIEPWLKLNYDFNKNLSLRGTASSGLSKVQANLSYNITLTARDEFDNIVTGDPTIDVACFAEGPQRIDLNSAPRVDVEGLLPSREPLFVHQTGDNVWQLVSRYPDSGTWQVRCFVAKQGGLNAKYWPTKGWAGYPTGEFVEPSMCLEWGQGTVGPSQRLDDVSMQWDGYLRVEYACNYTLHVEVDEAAYIWLGDRLILRVESAGSYEVSQVSMVPGKMTPIQISYWDGDGVARLCLSWSCPALGVAKHAIPTTSLFHSGMELDGLNPSEQVTVYKPPELVSAFYRASPFNTSVAILVWEPPYDDGNDAIVSYALERREDAVGTWTTLNSTLTVDTLSYEQTALNNSVPYSYRLAASNTLLGSSREISVFPCMLPDTPPTPVLTGASSVDTTGSLTVLLLAPMTIGCGSNTLPPTIGCTLAWNDGLGGSVLRNAVFQSTSANSTMVRIDNLIYGRVYKFSQTWFTRVGESEPSSVAEFTCCDWLIPGQVLNVRRDFSAVQASDTITIMWDPPTEVGSSPLERYRVYYSPGSYESSNDTLNASTTSLSISGPFVESDSPNDVWRFQVVAINAAGEGPRSDRITLLATAQPTAPVEPELGWVASSSSTSIVLRWDAPANTLVSGYRVWMNSGNNTPVDTLVYDGQGQSSVFTFEYAPLQADAEEVVALTSGDLYTFRVQALNQAGDGPMSEDIIVYAASRPGRPGRPRKGISSAGSILVEWDAVTDDGGKASNLRYTLERSQMGGAWTTVATDLTGLSYTDTAGISSYEVYRYRVYADNGVTVGSVAYSQESDLMAGSPNAAPNASFVGSTESSISISWTMPSSPPTVTGYRVYVNSLLAYDGTGNAATVEYTLANCTLGEWYDMRVTALSDAGESEQSSTCCVKPCGRRPNRPDPPELVSSNMTAITLRWSAPRDLVGLPITGYVVQRAAAGSSSFTNIAAMYANILEYTDTTGVVTGNGYRYRVYAKNAVNDLTACNTAEYSDCDGDASGHRTLYACAPPSPPSNVSRIAQAWSPTVIGISWFPILNLVDSGGCPITGYRVYANHGLDGLPLHVVYDGANRASVLEYNLTDLISGRYYWVAIAAITVAGEGAMTPRVAVYAGVPHGKPVMWELEHDDALMGSSSAVSVKSCTVVDPSYVISGLVPGQYYRVRVRAHGVCSQNSTLASYPCPLACTTPGEWSDIGTFVTGRLPEDFTIQVMSHLSTTTSLTVGWISCTIGNTTTCVSSADLPLTGFTAFRDDCNGGDVDIPVNTAILATATSYEYTGLPTGAREFVNKLRASQYIHPFGQWRRVNQYQTIAVNSEGVESPRSAVATLIAASPPGKPDSVKGPNSTAFTALMRCVPVAPSAAPTKTAGSPWTLDITWLPVSDDCGSAVLGYRVYRDAQLVYPISNAFLRPPVFAGLISSHTVSLDIIPAEDGFVWLQLSTAAQDTLTAFDVVYGRNKHPTWPQESCRVSKRQLTGGQVTRLTVHQCGMKPGEQYWAHVYLEGMDGGDGDGALWSGIPVPVPMRISSHFWEEPRIVSVTTNSVEVRFGASAGSGRAWMQVVSEHDMLYVNATAVKVGYRRHGQCGTTEDGIWVVQNVTNKMLTNCNLNGSATYVLFVYIEDVLGRNDGSLSGPLKFTAPASNDFETSRYRGPRVYSTPRSALVQLAFTPTTTGKYWVSVVDGEDVGSLKTIGSIKLLQDALCGLTGQAVNAAVDVMVTLRSCGLSAGVAYWAAVYVEDGRGYGDGTLSRPMSLRIISENTSNYFLVNPNIMNFPTVARIELNYTAATNGRLWAAVVPEESSTCVSLDQVKRQELGPQEPVECGVVGLVVSGGTTSVLTITGCSLARGNRYAVFVYVEDFLDLGDGTVSPSVTFVLGPSNTFVSLPYLHNPPTERELRLSFQANATTGFMYASVVNRVDSSAVSVDAVKTGTLAVGGPGCRYHNMTIDTTLLYVIFNCSLERGKAYDLFVYVEDAYGLSDGTLASAVEVVVPEASFGFVVGPMVSSSATRDGVTVRFTAAPTDPVWLREGGPDLEAWTGQAWISIIRASAMGLVAISNVKNATYGVGHGTECRRSGVLVTNLTEVTLTSCSLEHSAEYVASVYVESQDGLYDGRLAFTEPFTVVAGTSNKFAHRPVVVTPVTTGGFGFSFRAESVGLYWAMVREYTAGVPTIADVMAGVGATGGVGCRIVGGVATADNETAYLTGCQMVRDQDYTLYVYVASADGYGDGSLWLPGVHFRTPQSNSFLRPPGPYIWPSPPSNTTVTVEGIATVESGLLWMVVTLREDRDLITPATIKVVPPLYSAGCYSQSVSVTAGTNLSGGLNVLSGCGLWSGERARYTLSLYVEDTLDGNDGSLEQIDFVTKGSNFFLGTTPMVYNVTADGCDVDTRVGTVGRLWMFIVPEGCHHNQTATSAKALDCRVGVAGCYYEGEAIGPDQPYRGLRNCSLNVNENFYLVVYVIDGTSGDGLDGQLAVVGITGQAVVANTTGNHFYEGSPFIAATPDGDVVTFGVRVVRSGYVWAVIWDGQTVVSRDTIMTGSAAAAGRPQCRIERSGIVGEVERSFTMRDCGLVHGQQYKLLVYVSGTVGDTLGEVAEAVVFTVAPGTNNYFIRLPQVNASMDAGFNSTTVRFWAARSGYAWAMVVATHKLPILTASGTMAFSERSNPLAGAQADNNCTRGPEAVYNASYTVWELHNCTAEFGGRYSVVVYLSGEAKGTAGTIGWSNDFTVGRSNMFHVRPKLLRPAVSDGVYVEFACVETGRYWMQIVTKTNASRMDPLGMRSWGSATGHVGSCMRFDQSCTSLVVVEVELSGCDLHSGTEYTLLTYIEEGTLDLDGEMDRLDFSVEVATSFIVGPRVVGIATSDGFTFEFTPAAVGKYWAYVVHETNASRVDAGSIRASPKAYAATTAASCEATAVAIGTTGHWPNHVTSVTFTGCGLVRTTPYSLFVYVDDDSAGGSGQLSEAVRVFVGKSNDFTKRPQLTSTPTISVMTVSFTPASDGLAWGIVADRGAVVSVDEMKSVAPPTASGATSTVFQGVGVSAGIEVAWQFMGTYQAGGLYSVLVYVDDGTSGSTDGELARLDVTVPVAVSNGFTTHPYLNGLITADGLTVSFVPKMARGRAWAFVVRAEADGGPPTMTESSARMGKGSLGGTQCKKSGVLVTNTEQTMVLTDCQLHHNETFYVWVYVEGDYYNAAPTMPDGSLHSPLVLVVPLDPTVVVQDTMLLKYRDYDVNEGSSYTYTIRAENAIGVGHPSLMSQPMLAAGPPSTPSSPLCTTTTRTMAFLRWADPDDQGAMIRRYLLESQRDNGSWETVYSGASTTYIASTLTTTAQYSFRLAVTNDAGTSGYSDPTTVWACGQPQSPSDLYISTRSLTSISVAWLAPLDDGGCSITSYVVRWDGIDYSIAATTAYTAGGLTAESRHTVQVRAVTKGGLSSWTNEAAVWAQTPPSAVVGLNVSYSNRTGVGLTWSAPSGGGSVKVYTVFMDDGLGGSVDREVASLGPSATSADIDLGDGVVGGRRYCFAVTADNEGTIGDGGGGVVLVEATMTTSDTVCAYASEGPSSPQNVQLIRSATGEMTVQWSVPADDGGLTILQYEVEVKDHALAYWVVIGTTSSTTLSAVFDSCTMGNLYSFRVRAENLVGWSEYSAVVTGYCAQPPGAPVNLERVNSSKNHVGLGWDSPAETNGASVVSYKVYARSSLGTGAAFVVHEGPAGERYVEHSSGVVMGAEYTYWVTASNEAGEGAESSTITVAVAGPPGPPVNIQVASRSLTNISFVWDAPTDDGGSPITHYELYYGTTSGSVTTRAWLGSGTASGTIYLTAGPLYYFQVTACNVVSLYSSSNCTRSSVVAEYVGTVVPVVPSLELVSTSGDSITVQWSEASDDGGSPVVTYRVYVDDGYGGVVSRLVCDVLGPRLCIADGLSGGNEYDVFLREGSGGPFTMVESVGPSVLSYNHTGLGPGHTYTVKVIAYNGNYASYAPEANVTFITGSPPTAILTAPTFVSGQVSPTLSLTVAHGAAESLTLPVLEYQVLIRPCSVAGNDTFISARLAGSLTLTTANYPQLATAVVYCIRARAFNVNGWSGYSPTVRLMVSDLPGVPTTLQFVEGTASSLEIEWTLVGSAVGSAPVVAFEIAYVDLTADPLTELKTVVSGSGRSAVLGGLTAGNVYRVMVRACNLNGCGGYSSYVDLVCGGLPDAPSGPTLSSSTDGSVTVAWTFPGSNGGVPIQKFIVYKSVDSGSSYGLDSSVSASTLMQTVSCSAGGYIMVKVAASNGVGGVYASEPLGPFSTALGTYCAARPDAPVNGPNVTASSGLLTVYLPSPTLAQLHGVGHTGWTVYVDDLDDDDAEFTTFRVYDNSTAWLRTSTGVVVGHSYRAYVEVCSVVGCSEGSPVSEAVTAADPPSAPTNVHATNTTNTAITIEWDHDGLDRGSYITAWLVYTSTDGSNLNHSATIDSMASNFTSRTYVQDCTLVGGVPGSMEYVWFAVAARNMVGTSSQSSPVAVHCSGPPRTPTVAPYLVTTSASAITVGWSLPHATTDLYGAQVCVDVDSTVQTTHQFGSLEAGLTYLLAYRLRTVSGGSGWSPTVSVVAAAVPEDRRQWIVSSEDGQDNRVKSESARSDVITTRCCDRPDAPSPPQRIRRSSTSITISYSITTAGLHSCGLVGWNVYVDNGAGGPFTMHYIDDGSQLEFTATGLSGGAFYLFKVQAISESGVGTASSVVNISAADPPGSPLDLAVTNSTDVSISLAWSMNGVSDGGAVVLGRAGRSIEWSDSGQAVLVENGNAVAVDYDDGLNGLYTTVRVASATARSQMISGLTAGRTYRTRYRVVSEVGMSLSSPVASHLAAAMPSAPSAPVYYNYTVAGTTMTVGWSWTGDNGGSAIIGWHVSTGITPDNMGYPLAVPVYSQYFSFDCMFVRDAANNTYNLHNNYSYVKVAALNAGGPGQYSPVSRVWCSERPQAPVVEADEDATGDTSVGIKWTVPNGTLTFGAPLKSFVIYMGSSNLSLGLHEEVLDTAVTTYRVTSGIVAGRAYYFQVAIKSAAAEGNRSEMVEVRACKEMELPDPPFRADGNATHNLIGWLSPVHYSCPITGFRLFARHSGVTWQSVYPYVEGPGVNLTSPFDPSLTASWAMQHFVDCRESATLEAGWMGCVMVAYSVSYYLRVYSTKGYRDSATVTLACASVPAKMTLPSQSVGLSTSNTTIGLNWTEPAMNNGTVVGYRVYRDDGPSTAIDLLTPDTTCGRELIPFPTYCTISGLNTGTDYQIRIAAVNTIGEGPLSDVVTFTAGSAPGVPSRPVNTFASNSSMLRYQWTAPVSNGIPLLRYRFKLWEIGGGMANTWMGSVGSPPPPDVNITTAEVPSLAPRKQYQLCVMAENSLGWSSECSELSKSFISDYEDHLDLPGWTLDRPSYGVSASIWRNDTDWPRAGSVKLRWSEVFDTGGDDLANIEYQLQGGANAASYEVLYNGTQPWVQVRA</sequence>
<keyword evidence="3" id="KW-0732">Signal</keyword>
<dbReference type="OMA" id="ACTINEC"/>
<name>C5L2F8_PERM5</name>
<dbReference type="InterPro" id="IPR011658">
    <property type="entry name" value="PA14_dom"/>
</dbReference>
<evidence type="ECO:0000259" key="5">
    <source>
        <dbReference type="PROSITE" id="PS51820"/>
    </source>
</evidence>
<feature type="chain" id="PRO_5002954516" evidence="3">
    <location>
        <begin position="21"/>
        <end position="6840"/>
    </location>
</feature>
<feature type="domain" description="Fibronectin type-III" evidence="4">
    <location>
        <begin position="5466"/>
        <end position="5565"/>
    </location>
</feature>
<dbReference type="EMBL" id="GG678592">
    <property type="protein sequence ID" value="EER09052.1"/>
    <property type="molecule type" value="Genomic_DNA"/>
</dbReference>
<feature type="domain" description="Fibronectin type-III" evidence="4">
    <location>
        <begin position="5029"/>
        <end position="5126"/>
    </location>
</feature>
<keyword evidence="1" id="KW-0677">Repeat</keyword>
<feature type="domain" description="Fibronectin type-III" evidence="4">
    <location>
        <begin position="5226"/>
        <end position="5329"/>
    </location>
</feature>
<evidence type="ECO:0000256" key="3">
    <source>
        <dbReference type="SAM" id="SignalP"/>
    </source>
</evidence>
<dbReference type="Gene3D" id="3.90.182.10">
    <property type="entry name" value="Toxin - Anthrax Protective Antigen,domain 1"/>
    <property type="match status" value="3"/>
</dbReference>
<proteinExistence type="predicted"/>
<feature type="domain" description="Fibronectin type-III" evidence="4">
    <location>
        <begin position="2183"/>
        <end position="2274"/>
    </location>
</feature>
<dbReference type="InterPro" id="IPR050964">
    <property type="entry name" value="Striated_Muscle_Regulatory"/>
</dbReference>
<feature type="domain" description="Fibronectin type-III" evidence="4">
    <location>
        <begin position="4635"/>
        <end position="4729"/>
    </location>
</feature>
<dbReference type="InterPro" id="IPR001298">
    <property type="entry name" value="Filamin/ABP280_rpt"/>
</dbReference>
<feature type="domain" description="Fibronectin type-III" evidence="4">
    <location>
        <begin position="5999"/>
        <end position="6094"/>
    </location>
</feature>
<protein>
    <submittedName>
        <fullName evidence="6">Titin, putative</fullName>
    </submittedName>
</protein>
<dbReference type="InterPro" id="IPR037524">
    <property type="entry name" value="PA14/GLEYA"/>
</dbReference>
<dbReference type="Pfam" id="PF00041">
    <property type="entry name" value="fn3"/>
    <property type="match status" value="9"/>
</dbReference>
<dbReference type="InterPro" id="IPR036116">
    <property type="entry name" value="FN3_sf"/>
</dbReference>
<feature type="domain" description="Fibronectin type-III" evidence="4">
    <location>
        <begin position="1874"/>
        <end position="1975"/>
    </location>
</feature>
<dbReference type="SUPFAM" id="SSF49265">
    <property type="entry name" value="Fibronectin type III"/>
    <property type="match status" value="17"/>
</dbReference>
<feature type="domain" description="Fibronectin type-III" evidence="4">
    <location>
        <begin position="6554"/>
        <end position="6656"/>
    </location>
</feature>
<feature type="domain" description="Fibronectin type-III" evidence="4">
    <location>
        <begin position="5128"/>
        <end position="5220"/>
    </location>
</feature>
<dbReference type="SMART" id="SM00557">
    <property type="entry name" value="IG_FLMN"/>
    <property type="match status" value="1"/>
</dbReference>
<dbReference type="PROSITE" id="PS51820">
    <property type="entry name" value="PA14"/>
    <property type="match status" value="3"/>
</dbReference>
<feature type="domain" description="Fibronectin type-III" evidence="4">
    <location>
        <begin position="6323"/>
        <end position="6424"/>
    </location>
</feature>
<dbReference type="Pfam" id="PF07691">
    <property type="entry name" value="PA14"/>
    <property type="match status" value="3"/>
</dbReference>
<dbReference type="PROSITE" id="PS50853">
    <property type="entry name" value="FN3"/>
    <property type="match status" value="20"/>
</dbReference>
<dbReference type="SUPFAM" id="SSF56988">
    <property type="entry name" value="Anthrax protective antigen"/>
    <property type="match status" value="3"/>
</dbReference>
<evidence type="ECO:0000313" key="6">
    <source>
        <dbReference type="EMBL" id="EER09052.1"/>
    </source>
</evidence>
<dbReference type="InterPro" id="IPR017868">
    <property type="entry name" value="Filamin/ABP280_repeat-like"/>
</dbReference>
<dbReference type="SUPFAM" id="SSF81296">
    <property type="entry name" value="E set domains"/>
    <property type="match status" value="1"/>
</dbReference>
<feature type="domain" description="Fibronectin type-III" evidence="4">
    <location>
        <begin position="6657"/>
        <end position="6760"/>
    </location>
</feature>
<feature type="domain" description="PA14" evidence="5">
    <location>
        <begin position="1503"/>
        <end position="1641"/>
    </location>
</feature>
<feature type="repeat" description="Filamin" evidence="2">
    <location>
        <begin position="443"/>
        <end position="536"/>
    </location>
</feature>
<keyword evidence="7" id="KW-1185">Reference proteome</keyword>
<dbReference type="Proteomes" id="UP000007800">
    <property type="component" value="Unassembled WGS sequence"/>
</dbReference>
<evidence type="ECO:0000256" key="2">
    <source>
        <dbReference type="PROSITE-ProRule" id="PRU00087"/>
    </source>
</evidence>
<dbReference type="SMART" id="SM00060">
    <property type="entry name" value="FN3"/>
    <property type="match status" value="29"/>
</dbReference>
<feature type="domain" description="Fibronectin type-III" evidence="4">
    <location>
        <begin position="1663"/>
        <end position="1766"/>
    </location>
</feature>
<accession>C5L2F8</accession>